<evidence type="ECO:0000256" key="2">
    <source>
        <dbReference type="ARBA" id="ARBA00022649"/>
    </source>
</evidence>
<dbReference type="Proteomes" id="UP001565242">
    <property type="component" value="Unassembled WGS sequence"/>
</dbReference>
<dbReference type="Pfam" id="PF02452">
    <property type="entry name" value="PemK_toxin"/>
    <property type="match status" value="1"/>
</dbReference>
<keyword evidence="4" id="KW-1185">Reference proteome</keyword>
<keyword evidence="2" id="KW-1277">Toxin-antitoxin system</keyword>
<name>A0ABV4D7W2_9LACT</name>
<sequence>MTEYIKDFDSWNEFQKNLNSNSKPKFFKKREIWWAAVGVNVGNEVDGKNEVFERPVLVIKKINATSAFVIPLTSTIRENDDRYVTYTIKGKKRSAMISQARMMDTRRFRRRMRNKMSNKDFRNILNCFKKQFSE</sequence>
<dbReference type="EMBL" id="JBCLSQ010000010">
    <property type="protein sequence ID" value="MEY8537846.1"/>
    <property type="molecule type" value="Genomic_DNA"/>
</dbReference>
<organism evidence="3 4">
    <name type="scientific">Lactococcus muris</name>
    <dbReference type="NCBI Taxonomy" id="2941330"/>
    <lineage>
        <taxon>Bacteria</taxon>
        <taxon>Bacillati</taxon>
        <taxon>Bacillota</taxon>
        <taxon>Bacilli</taxon>
        <taxon>Lactobacillales</taxon>
        <taxon>Streptococcaceae</taxon>
        <taxon>Lactococcus</taxon>
    </lineage>
</organism>
<dbReference type="RefSeq" id="WP_369918098.1">
    <property type="nucleotide sequence ID" value="NZ_JBCLSQ010000010.1"/>
</dbReference>
<dbReference type="Gene3D" id="2.30.30.110">
    <property type="match status" value="1"/>
</dbReference>
<protein>
    <submittedName>
        <fullName evidence="3">Type II toxin-antitoxin system PemK/MazF family toxin</fullName>
    </submittedName>
</protein>
<evidence type="ECO:0000256" key="1">
    <source>
        <dbReference type="ARBA" id="ARBA00007521"/>
    </source>
</evidence>
<dbReference type="InterPro" id="IPR011067">
    <property type="entry name" value="Plasmid_toxin/cell-grow_inhib"/>
</dbReference>
<comment type="similarity">
    <text evidence="1">Belongs to the PemK/MazF family.</text>
</comment>
<comment type="caution">
    <text evidence="3">The sequence shown here is derived from an EMBL/GenBank/DDBJ whole genome shotgun (WGS) entry which is preliminary data.</text>
</comment>
<dbReference type="InterPro" id="IPR003477">
    <property type="entry name" value="PemK-like"/>
</dbReference>
<evidence type="ECO:0000313" key="4">
    <source>
        <dbReference type="Proteomes" id="UP001565242"/>
    </source>
</evidence>
<dbReference type="SUPFAM" id="SSF50118">
    <property type="entry name" value="Cell growth inhibitor/plasmid maintenance toxic component"/>
    <property type="match status" value="1"/>
</dbReference>
<gene>
    <name evidence="3" type="ORF">AALM99_05245</name>
</gene>
<evidence type="ECO:0000313" key="3">
    <source>
        <dbReference type="EMBL" id="MEY8537846.1"/>
    </source>
</evidence>
<proteinExistence type="inferred from homology"/>
<accession>A0ABV4D7W2</accession>
<reference evidence="3 4" key="1">
    <citation type="submission" date="2024-03" db="EMBL/GenBank/DDBJ databases">
        <title>Mouse gut bacterial collection (mGBC) of GemPharmatech.</title>
        <authorList>
            <person name="He Y."/>
            <person name="Dong L."/>
            <person name="Wu D."/>
            <person name="Gao X."/>
            <person name="Lin Z."/>
        </authorList>
    </citation>
    <scope>NUCLEOTIDE SEQUENCE [LARGE SCALE GENOMIC DNA]</scope>
    <source>
        <strain evidence="3 4">20-218</strain>
    </source>
</reference>